<feature type="transmembrane region" description="Helical" evidence="2">
    <location>
        <begin position="72"/>
        <end position="93"/>
    </location>
</feature>
<evidence type="ECO:0000313" key="4">
    <source>
        <dbReference type="Proteomes" id="UP001291623"/>
    </source>
</evidence>
<gene>
    <name evidence="3" type="ORF">RND71_008489</name>
</gene>
<feature type="compositionally biased region" description="Polar residues" evidence="1">
    <location>
        <begin position="176"/>
        <end position="188"/>
    </location>
</feature>
<dbReference type="SUPFAM" id="SSF161077">
    <property type="entry name" value="Photosystem II antenna protein-like"/>
    <property type="match status" value="1"/>
</dbReference>
<comment type="caution">
    <text evidence="3">The sequence shown here is derived from an EMBL/GenBank/DDBJ whole genome shotgun (WGS) entry which is preliminary data.</text>
</comment>
<proteinExistence type="predicted"/>
<feature type="region of interest" description="Disordered" evidence="1">
    <location>
        <begin position="165"/>
        <end position="203"/>
    </location>
</feature>
<dbReference type="EMBL" id="JAVYJV010000004">
    <property type="protein sequence ID" value="KAK4373105.1"/>
    <property type="molecule type" value="Genomic_DNA"/>
</dbReference>
<dbReference type="GO" id="GO:0016168">
    <property type="term" value="F:chlorophyll binding"/>
    <property type="evidence" value="ECO:0007669"/>
    <property type="project" value="InterPro"/>
</dbReference>
<feature type="compositionally biased region" description="Basic and acidic residues" evidence="1">
    <location>
        <begin position="165"/>
        <end position="174"/>
    </location>
</feature>
<accession>A0AAE1VUB4</accession>
<name>A0AAE1VUB4_9SOLA</name>
<keyword evidence="2" id="KW-0812">Transmembrane</keyword>
<evidence type="ECO:0000256" key="2">
    <source>
        <dbReference type="SAM" id="Phobius"/>
    </source>
</evidence>
<keyword evidence="2" id="KW-0472">Membrane</keyword>
<dbReference type="GO" id="GO:0009767">
    <property type="term" value="P:photosynthetic electron transport chain"/>
    <property type="evidence" value="ECO:0007669"/>
    <property type="project" value="InterPro"/>
</dbReference>
<dbReference type="InterPro" id="IPR036001">
    <property type="entry name" value="PS_II_antenna-like_sf"/>
</dbReference>
<reference evidence="3" key="1">
    <citation type="submission" date="2023-12" db="EMBL/GenBank/DDBJ databases">
        <title>Genome assembly of Anisodus tanguticus.</title>
        <authorList>
            <person name="Wang Y.-J."/>
        </authorList>
    </citation>
    <scope>NUCLEOTIDE SEQUENCE</scope>
    <source>
        <strain evidence="3">KB-2021</strain>
        <tissue evidence="3">Leaf</tissue>
    </source>
</reference>
<evidence type="ECO:0000313" key="3">
    <source>
        <dbReference type="EMBL" id="KAK4373105.1"/>
    </source>
</evidence>
<keyword evidence="2" id="KW-1133">Transmembrane helix</keyword>
<sequence length="242" mass="27704">MELYSKERLHQVMLRRKVALHTLSMKLVTFRGASHGYLKSIRLQSTLDPLPYQGSNPFPRHVRFAPGKCRDYLLVSVYWIRSSLCIGFVRLHIYESEYLLWDYIIITPNILSMVLHQFQLNPKINHASSTYSLNLVGISAFLLVFKALYFGGVYDTWAPGEGDPKGYETQRERINPATSRLTGKTSGKSAKPSPDLSRLDESTSDISSLIDPWRQKKDHMKRGTWSIEIAEADAARREPFPL</sequence>
<dbReference type="GO" id="GO:0009521">
    <property type="term" value="C:photosystem"/>
    <property type="evidence" value="ECO:0007669"/>
    <property type="project" value="InterPro"/>
</dbReference>
<dbReference type="Proteomes" id="UP001291623">
    <property type="component" value="Unassembled WGS sequence"/>
</dbReference>
<feature type="transmembrane region" description="Helical" evidence="2">
    <location>
        <begin position="130"/>
        <end position="150"/>
    </location>
</feature>
<organism evidence="3 4">
    <name type="scientific">Anisodus tanguticus</name>
    <dbReference type="NCBI Taxonomy" id="243964"/>
    <lineage>
        <taxon>Eukaryota</taxon>
        <taxon>Viridiplantae</taxon>
        <taxon>Streptophyta</taxon>
        <taxon>Embryophyta</taxon>
        <taxon>Tracheophyta</taxon>
        <taxon>Spermatophyta</taxon>
        <taxon>Magnoliopsida</taxon>
        <taxon>eudicotyledons</taxon>
        <taxon>Gunneridae</taxon>
        <taxon>Pentapetalae</taxon>
        <taxon>asterids</taxon>
        <taxon>lamiids</taxon>
        <taxon>Solanales</taxon>
        <taxon>Solanaceae</taxon>
        <taxon>Solanoideae</taxon>
        <taxon>Hyoscyameae</taxon>
        <taxon>Anisodus</taxon>
    </lineage>
</organism>
<keyword evidence="4" id="KW-1185">Reference proteome</keyword>
<evidence type="ECO:0000256" key="1">
    <source>
        <dbReference type="SAM" id="MobiDB-lite"/>
    </source>
</evidence>
<feature type="transmembrane region" description="Helical" evidence="2">
    <location>
        <begin position="99"/>
        <end position="118"/>
    </location>
</feature>
<dbReference type="AlphaFoldDB" id="A0AAE1VUB4"/>
<protein>
    <submittedName>
        <fullName evidence="3">Uncharacterized protein</fullName>
    </submittedName>
</protein>